<sequence>MKIDFANLGLAYKEHKKEIDAAIAEVIDNSSFIMGEVVTNFETNLSKYTGASHSISCSSGTDALLLAMMAIDIQPGDEIITTPFTFIATAETIAFLKAKPVFVDIDEESYNIDPSKIEAAITSRTKAIMPVSLYGQVADMDAINEIASKHNLVVIEDAAQSFGATYNGKKSCNVSKLGCTSFFPAKPLGCFGDGGAVFTNNDHLAEKIKSLRLHGQTERYYHKYIGMGGRLDTLQAAVLDVKLSHYSKDVERRQYVANLYTQLLKASDVIVPIVQDNKTSVWAQYSIRVKNREEVQEELKQNGIPTAVHYPRPLHLQECFEYLNYKEGDFPISEIVSKEIMSIPMNPYLTEEEIKYITTNLLNLL</sequence>
<dbReference type="PIRSF" id="PIRSF000390">
    <property type="entry name" value="PLP_StrS"/>
    <property type="match status" value="1"/>
</dbReference>
<protein>
    <submittedName>
        <fullName evidence="2">DegT/DnrJ/EryC1/StrS family aminotransferase</fullName>
    </submittedName>
</protein>
<keyword evidence="1" id="KW-0663">Pyridoxal phosphate</keyword>
<proteinExistence type="inferred from homology"/>
<dbReference type="Gene3D" id="3.90.1150.10">
    <property type="entry name" value="Aspartate Aminotransferase, domain 1"/>
    <property type="match status" value="1"/>
</dbReference>
<evidence type="ECO:0000256" key="1">
    <source>
        <dbReference type="RuleBase" id="RU004508"/>
    </source>
</evidence>
<dbReference type="Proteomes" id="UP000829517">
    <property type="component" value="Unassembled WGS sequence"/>
</dbReference>
<dbReference type="PANTHER" id="PTHR30244:SF42">
    <property type="entry name" value="UDP-2-ACETAMIDO-2-DEOXY-3-OXO-D-GLUCURONATE AMINOTRANSFERASE"/>
    <property type="match status" value="1"/>
</dbReference>
<evidence type="ECO:0000313" key="3">
    <source>
        <dbReference type="Proteomes" id="UP000829517"/>
    </source>
</evidence>
<dbReference type="InterPro" id="IPR015424">
    <property type="entry name" value="PyrdxlP-dep_Trfase"/>
</dbReference>
<dbReference type="InterPro" id="IPR000653">
    <property type="entry name" value="DegT/StrS_aminotransferase"/>
</dbReference>
<dbReference type="SUPFAM" id="SSF53383">
    <property type="entry name" value="PLP-dependent transferases"/>
    <property type="match status" value="1"/>
</dbReference>
<dbReference type="PANTHER" id="PTHR30244">
    <property type="entry name" value="TRANSAMINASE"/>
    <property type="match status" value="1"/>
</dbReference>
<dbReference type="GO" id="GO:0008483">
    <property type="term" value="F:transaminase activity"/>
    <property type="evidence" value="ECO:0007669"/>
    <property type="project" value="UniProtKB-KW"/>
</dbReference>
<name>A0ABS9J3H4_9FLAO</name>
<dbReference type="InterPro" id="IPR015422">
    <property type="entry name" value="PyrdxlP-dep_Trfase_small"/>
</dbReference>
<reference evidence="2 3" key="1">
    <citation type="submission" date="2021-01" db="EMBL/GenBank/DDBJ databases">
        <title>Genome sequencing of Joostella atrarenae M1-2 (= KCTC 23194).</title>
        <authorList>
            <person name="Zakaria M.R."/>
            <person name="Lam M.Q."/>
            <person name="Chong C.S."/>
        </authorList>
    </citation>
    <scope>NUCLEOTIDE SEQUENCE [LARGE SCALE GENOMIC DNA]</scope>
    <source>
        <strain evidence="2 3">M1-2</strain>
    </source>
</reference>
<evidence type="ECO:0000313" key="2">
    <source>
        <dbReference type="EMBL" id="MCF8714898.1"/>
    </source>
</evidence>
<keyword evidence="2" id="KW-0032">Aminotransferase</keyword>
<accession>A0ABS9J3H4</accession>
<keyword evidence="2" id="KW-0808">Transferase</keyword>
<comment type="similarity">
    <text evidence="1">Belongs to the DegT/DnrJ/EryC1 family.</text>
</comment>
<dbReference type="RefSeq" id="WP_236958864.1">
    <property type="nucleotide sequence ID" value="NZ_JAETXX010000004.1"/>
</dbReference>
<dbReference type="Gene3D" id="3.40.640.10">
    <property type="entry name" value="Type I PLP-dependent aspartate aminotransferase-like (Major domain)"/>
    <property type="match status" value="1"/>
</dbReference>
<dbReference type="CDD" id="cd00616">
    <property type="entry name" value="AHBA_syn"/>
    <property type="match status" value="1"/>
</dbReference>
<keyword evidence="3" id="KW-1185">Reference proteome</keyword>
<dbReference type="Pfam" id="PF01041">
    <property type="entry name" value="DegT_DnrJ_EryC1"/>
    <property type="match status" value="1"/>
</dbReference>
<comment type="caution">
    <text evidence="2">The sequence shown here is derived from an EMBL/GenBank/DDBJ whole genome shotgun (WGS) entry which is preliminary data.</text>
</comment>
<organism evidence="2 3">
    <name type="scientific">Joostella atrarenae</name>
    <dbReference type="NCBI Taxonomy" id="679257"/>
    <lineage>
        <taxon>Bacteria</taxon>
        <taxon>Pseudomonadati</taxon>
        <taxon>Bacteroidota</taxon>
        <taxon>Flavobacteriia</taxon>
        <taxon>Flavobacteriales</taxon>
        <taxon>Flavobacteriaceae</taxon>
        <taxon>Joostella</taxon>
    </lineage>
</organism>
<gene>
    <name evidence="2" type="ORF">JM658_08655</name>
</gene>
<dbReference type="InterPro" id="IPR015421">
    <property type="entry name" value="PyrdxlP-dep_Trfase_major"/>
</dbReference>
<dbReference type="EMBL" id="JAETXX010000004">
    <property type="protein sequence ID" value="MCF8714898.1"/>
    <property type="molecule type" value="Genomic_DNA"/>
</dbReference>